<reference evidence="3 4" key="1">
    <citation type="journal article" date="2016" name="G3 (Bethesda)">
        <title>First Draft Assembly and Annotation of the Genome of a California Endemic Oak Quercus lobata Nee (Fagaceae).</title>
        <authorList>
            <person name="Sork V.L."/>
            <person name="Fitz-Gibbon S.T."/>
            <person name="Puiu D."/>
            <person name="Crepeau M."/>
            <person name="Gugger P.F."/>
            <person name="Sherman R."/>
            <person name="Stevens K."/>
            <person name="Langley C.H."/>
            <person name="Pellegrini M."/>
            <person name="Salzberg S.L."/>
        </authorList>
    </citation>
    <scope>NUCLEOTIDE SEQUENCE [LARGE SCALE GENOMIC DNA]</scope>
    <source>
        <strain evidence="3 4">cv. SW786</strain>
    </source>
</reference>
<evidence type="ECO:0000256" key="1">
    <source>
        <dbReference type="ARBA" id="ARBA00022737"/>
    </source>
</evidence>
<reference evidence="3" key="2">
    <citation type="submission" date="2021-01" db="UniProtKB">
        <authorList>
            <consortium name="EnsemblPlants"/>
        </authorList>
    </citation>
    <scope>IDENTIFICATION</scope>
</reference>
<dbReference type="Pfam" id="PF01535">
    <property type="entry name" value="PPR"/>
    <property type="match status" value="3"/>
</dbReference>
<evidence type="ECO:0000313" key="4">
    <source>
        <dbReference type="Proteomes" id="UP000594261"/>
    </source>
</evidence>
<evidence type="ECO:0000313" key="3">
    <source>
        <dbReference type="EnsemblPlants" id="QL04p052089:mrna"/>
    </source>
</evidence>
<protein>
    <recommendedName>
        <fullName evidence="5">Pentatricopeptide repeat-containing protein</fullName>
    </recommendedName>
</protein>
<dbReference type="OMA" id="YERMAMM"/>
<dbReference type="EnsemblPlants" id="QL04p052089:mrna">
    <property type="protein sequence ID" value="QL04p052089:mrna"/>
    <property type="gene ID" value="QL04p052089"/>
</dbReference>
<feature type="repeat" description="PPR" evidence="2">
    <location>
        <begin position="146"/>
        <end position="180"/>
    </location>
</feature>
<accession>A0A7N2LH75</accession>
<organism evidence="3 4">
    <name type="scientific">Quercus lobata</name>
    <name type="common">Valley oak</name>
    <dbReference type="NCBI Taxonomy" id="97700"/>
    <lineage>
        <taxon>Eukaryota</taxon>
        <taxon>Viridiplantae</taxon>
        <taxon>Streptophyta</taxon>
        <taxon>Embryophyta</taxon>
        <taxon>Tracheophyta</taxon>
        <taxon>Spermatophyta</taxon>
        <taxon>Magnoliopsida</taxon>
        <taxon>eudicotyledons</taxon>
        <taxon>Gunneridae</taxon>
        <taxon>Pentapetalae</taxon>
        <taxon>rosids</taxon>
        <taxon>fabids</taxon>
        <taxon>Fagales</taxon>
        <taxon>Fagaceae</taxon>
        <taxon>Quercus</taxon>
    </lineage>
</organism>
<dbReference type="PROSITE" id="PS51375">
    <property type="entry name" value="PPR"/>
    <property type="match status" value="3"/>
</dbReference>
<dbReference type="Gramene" id="QL04p052089:mrna">
    <property type="protein sequence ID" value="QL04p052089:mrna"/>
    <property type="gene ID" value="QL04p052089"/>
</dbReference>
<dbReference type="InParanoid" id="A0A7N2LH75"/>
<proteinExistence type="predicted"/>
<feature type="repeat" description="PPR" evidence="2">
    <location>
        <begin position="76"/>
        <end position="110"/>
    </location>
</feature>
<dbReference type="PANTHER" id="PTHR47928">
    <property type="entry name" value="REPEAT-CONTAINING PROTEIN, PUTATIVE-RELATED"/>
    <property type="match status" value="1"/>
</dbReference>
<keyword evidence="1" id="KW-0677">Repeat</keyword>
<evidence type="ECO:0000256" key="2">
    <source>
        <dbReference type="PROSITE-ProRule" id="PRU00708"/>
    </source>
</evidence>
<dbReference type="PANTHER" id="PTHR47928:SF146">
    <property type="entry name" value="DYW DOMAIN-CONTAINING PROTEIN"/>
    <property type="match status" value="1"/>
</dbReference>
<dbReference type="EMBL" id="LRBV02000004">
    <property type="status" value="NOT_ANNOTATED_CDS"/>
    <property type="molecule type" value="Genomic_DNA"/>
</dbReference>
<keyword evidence="4" id="KW-1185">Reference proteome</keyword>
<dbReference type="AlphaFoldDB" id="A0A7N2LH75"/>
<dbReference type="NCBIfam" id="TIGR00756">
    <property type="entry name" value="PPR"/>
    <property type="match status" value="1"/>
</dbReference>
<dbReference type="InterPro" id="IPR011990">
    <property type="entry name" value="TPR-like_helical_dom_sf"/>
</dbReference>
<sequence length="271" mass="30729">MLIKGLLPDNYTVPYVLKACAQSQALREGEQIHAHCIKTGMLLSIVYVKNTLMRLYAVCGVIKAVQKLFDGSPQRDLVSWTTLFQGYVKMGFLREGVTAFFEMCDSNLRADEMTLVIVLSACSKLGDLELGRKIHDYMRDNEVNSDVFVGNALVNVYLNCGDADFACKLFDEMPFRNVVACELSKKRPKQINEEAAWDIGKGLGHVVEVYNKTFSSEQARFIRIRVEIPLHKPIRRGGYVLNPERDRVRVGFKYERMAMMQKSVQPQGTNS</sequence>
<dbReference type="FunFam" id="1.25.40.10:FF:000427">
    <property type="entry name" value="Pentatricopeptide repeat-containing protein chloroplastic"/>
    <property type="match status" value="1"/>
</dbReference>
<dbReference type="InterPro" id="IPR050421">
    <property type="entry name" value="PPR"/>
</dbReference>
<dbReference type="InterPro" id="IPR002885">
    <property type="entry name" value="PPR_rpt"/>
</dbReference>
<name>A0A7N2LH75_QUELO</name>
<feature type="repeat" description="PPR" evidence="2">
    <location>
        <begin position="111"/>
        <end position="145"/>
    </location>
</feature>
<evidence type="ECO:0008006" key="5">
    <source>
        <dbReference type="Google" id="ProtNLM"/>
    </source>
</evidence>
<dbReference type="Proteomes" id="UP000594261">
    <property type="component" value="Chromosome 4"/>
</dbReference>
<dbReference type="Gene3D" id="1.25.40.10">
    <property type="entry name" value="Tetratricopeptide repeat domain"/>
    <property type="match status" value="2"/>
</dbReference>